<dbReference type="OrthoDB" id="431720at2759"/>
<evidence type="ECO:0000256" key="1">
    <source>
        <dbReference type="ARBA" id="ARBA00022448"/>
    </source>
</evidence>
<accession>A0A8S1NSY7</accession>
<keyword evidence="4" id="KW-0325">Glycoprotein</keyword>
<dbReference type="PANTHER" id="PTHR45628">
    <property type="entry name" value="VOLTAGE-DEPENDENT CALCIUM CHANNEL TYPE A SUBUNIT ALPHA-1"/>
    <property type="match status" value="1"/>
</dbReference>
<keyword evidence="7" id="KW-1133">Transmembrane helix</keyword>
<protein>
    <submittedName>
        <fullName evidence="8">Uncharacterized protein</fullName>
    </submittedName>
</protein>
<feature type="transmembrane region" description="Helical" evidence="7">
    <location>
        <begin position="12"/>
        <end position="32"/>
    </location>
</feature>
<evidence type="ECO:0000256" key="6">
    <source>
        <dbReference type="SAM" id="MobiDB-lite"/>
    </source>
</evidence>
<dbReference type="InterPro" id="IPR050599">
    <property type="entry name" value="VDCC_alpha-1_subunit"/>
</dbReference>
<sequence>MNNGSNYNALFWVAFILIQNFVMLNLFILIVLDQYDVNYFHEDNPLNRFDEYQNKMLDVWTRFSSDGTIINQSKLTDLLLTLPKPLGLDILKTTQKNIDDWKHINPQHTQEEVEQLKFNIKADLIRNALFKIMDMQLKSDLKGNIPYNLVLFAVIKEAYLEKLEINLTEEGGRKLMIKEMETRTEIEEDFGIDLDQDVNPLVSYLYAQTCFRAMQRFVEISKKKLFEDGVSFLAKTDSSIDFEECLNNELSRDEYEKPDYEEVYFVEIPMNNKIYNGEQYKVQIAQEESSKDENSSKSPIDDENNVEDLEEYKLQIIDFNKYLGD</sequence>
<name>A0A8S1NSY7_9CILI</name>
<feature type="region of interest" description="Disordered" evidence="6">
    <location>
        <begin position="286"/>
        <end position="307"/>
    </location>
</feature>
<dbReference type="Proteomes" id="UP000692954">
    <property type="component" value="Unassembled WGS sequence"/>
</dbReference>
<evidence type="ECO:0000256" key="3">
    <source>
        <dbReference type="ARBA" id="ARBA00023065"/>
    </source>
</evidence>
<dbReference type="EMBL" id="CAJJDN010000059">
    <property type="protein sequence ID" value="CAD8092583.1"/>
    <property type="molecule type" value="Genomic_DNA"/>
</dbReference>
<dbReference type="GO" id="GO:0098703">
    <property type="term" value="P:calcium ion import across plasma membrane"/>
    <property type="evidence" value="ECO:0007669"/>
    <property type="project" value="TreeGrafter"/>
</dbReference>
<keyword evidence="7" id="KW-0812">Transmembrane</keyword>
<keyword evidence="7" id="KW-0472">Membrane</keyword>
<keyword evidence="3" id="KW-0406">Ion transport</keyword>
<dbReference type="GO" id="GO:0008331">
    <property type="term" value="F:high voltage-gated calcium channel activity"/>
    <property type="evidence" value="ECO:0007669"/>
    <property type="project" value="TreeGrafter"/>
</dbReference>
<evidence type="ECO:0000256" key="2">
    <source>
        <dbReference type="ARBA" id="ARBA00022882"/>
    </source>
</evidence>
<keyword evidence="9" id="KW-1185">Reference proteome</keyword>
<evidence type="ECO:0000256" key="7">
    <source>
        <dbReference type="SAM" id="Phobius"/>
    </source>
</evidence>
<organism evidence="8 9">
    <name type="scientific">Paramecium sonneborni</name>
    <dbReference type="NCBI Taxonomy" id="65129"/>
    <lineage>
        <taxon>Eukaryota</taxon>
        <taxon>Sar</taxon>
        <taxon>Alveolata</taxon>
        <taxon>Ciliophora</taxon>
        <taxon>Intramacronucleata</taxon>
        <taxon>Oligohymenophorea</taxon>
        <taxon>Peniculida</taxon>
        <taxon>Parameciidae</taxon>
        <taxon>Paramecium</taxon>
    </lineage>
</organism>
<keyword evidence="2" id="KW-0851">Voltage-gated channel</keyword>
<proteinExistence type="predicted"/>
<evidence type="ECO:0000313" key="9">
    <source>
        <dbReference type="Proteomes" id="UP000692954"/>
    </source>
</evidence>
<dbReference type="PANTHER" id="PTHR45628:SF7">
    <property type="entry name" value="VOLTAGE-DEPENDENT CALCIUM CHANNEL TYPE A SUBUNIT ALPHA-1"/>
    <property type="match status" value="1"/>
</dbReference>
<evidence type="ECO:0000256" key="5">
    <source>
        <dbReference type="ARBA" id="ARBA00023303"/>
    </source>
</evidence>
<gene>
    <name evidence="8" type="ORF">PSON_ATCC_30995.1.T0590146</name>
</gene>
<keyword evidence="1" id="KW-0813">Transport</keyword>
<dbReference type="GO" id="GO:0005891">
    <property type="term" value="C:voltage-gated calcium channel complex"/>
    <property type="evidence" value="ECO:0007669"/>
    <property type="project" value="TreeGrafter"/>
</dbReference>
<keyword evidence="5" id="KW-0407">Ion channel</keyword>
<evidence type="ECO:0000313" key="8">
    <source>
        <dbReference type="EMBL" id="CAD8092583.1"/>
    </source>
</evidence>
<comment type="caution">
    <text evidence="8">The sequence shown here is derived from an EMBL/GenBank/DDBJ whole genome shotgun (WGS) entry which is preliminary data.</text>
</comment>
<dbReference type="AlphaFoldDB" id="A0A8S1NSY7"/>
<evidence type="ECO:0000256" key="4">
    <source>
        <dbReference type="ARBA" id="ARBA00023180"/>
    </source>
</evidence>
<reference evidence="8" key="1">
    <citation type="submission" date="2021-01" db="EMBL/GenBank/DDBJ databases">
        <authorList>
            <consortium name="Genoscope - CEA"/>
            <person name="William W."/>
        </authorList>
    </citation>
    <scope>NUCLEOTIDE SEQUENCE</scope>
</reference>